<accession>A0A6A6XJR6</accession>
<dbReference type="SUPFAM" id="SSF52096">
    <property type="entry name" value="ClpP/crotonase"/>
    <property type="match status" value="1"/>
</dbReference>
<protein>
    <submittedName>
        <fullName evidence="5">Uncharacterized protein</fullName>
    </submittedName>
</protein>
<reference evidence="5" key="1">
    <citation type="journal article" date="2020" name="Stud. Mycol.">
        <title>101 Dothideomycetes genomes: a test case for predicting lifestyles and emergence of pathogens.</title>
        <authorList>
            <person name="Haridas S."/>
            <person name="Albert R."/>
            <person name="Binder M."/>
            <person name="Bloem J."/>
            <person name="Labutti K."/>
            <person name="Salamov A."/>
            <person name="Andreopoulos B."/>
            <person name="Baker S."/>
            <person name="Barry K."/>
            <person name="Bills G."/>
            <person name="Bluhm B."/>
            <person name="Cannon C."/>
            <person name="Castanera R."/>
            <person name="Culley D."/>
            <person name="Daum C."/>
            <person name="Ezra D."/>
            <person name="Gonzalez J."/>
            <person name="Henrissat B."/>
            <person name="Kuo A."/>
            <person name="Liang C."/>
            <person name="Lipzen A."/>
            <person name="Lutzoni F."/>
            <person name="Magnuson J."/>
            <person name="Mondo S."/>
            <person name="Nolan M."/>
            <person name="Ohm R."/>
            <person name="Pangilinan J."/>
            <person name="Park H.-J."/>
            <person name="Ramirez L."/>
            <person name="Alfaro M."/>
            <person name="Sun H."/>
            <person name="Tritt A."/>
            <person name="Yoshinaga Y."/>
            <person name="Zwiers L.-H."/>
            <person name="Turgeon B."/>
            <person name="Goodwin S."/>
            <person name="Spatafora J."/>
            <person name="Crous P."/>
            <person name="Grigoriev I."/>
        </authorList>
    </citation>
    <scope>NUCLEOTIDE SEQUENCE</scope>
    <source>
        <strain evidence="5">CBS 109.77</strain>
    </source>
</reference>
<sequence length="855" mass="92764">MLLSQGLAVLCFAGSVVARTLPNGLSPRQEPSPTAGAPAAQSTICGDIVDAVNSPEGFQIFWASDAYQCLSSVPFNPAVASRFLKYWNETMQFQSTLAYLKNPPEGYQQPAVDVEEELRKIQARIDSGFYKNQYAFEADFQLLTYATNDGHVQLTAGALSAFSFGSPFEITSVSADGKEAPKVYITDDILDSQTQGWKPSPIKTINGEDTIEYLNKYAALNSWGFVEPHAEWNQLMSSPALDIQGGLTTFSGGGTFYPGENLTVTFENGTDPLDTIWIAIYNELANFTGPLTTGGDFYNYFVLGELPASFDPTKIVAPTFTDPSEPPADWNNASYGAYPVNPDIAQPDLGVTHGGVVTGYFYEEISTGVLSLPTFDIVPDSIGNFSDAVSFFISNASSKGLKNVVIDLQRNPGGATLLAYTTFKNFFPDLSPFGGSRRRSFPMGNALGSAITNFWDLLDENDPDQLIFKQEIAASEWVITDRLNAATGNNFTSWAEYSGPINENGDSFSLTEQYDLANVVFDQAAFDQWFPTMYLPDQSAWPITVRPWNPDQIVLLTDGICASACTLFVEMMTRAGVKTVVAGGRPSTGPMQAASGTRGANLYDAFSLDDDILFARSIDEFVDENVNATFPEIRELGMYIKFAGFNIRDQIRKDEPTPLQFKYEAADCRIYYTLANVYNFTRLWHDVAAAAFTDPSLCVDGSTGFSTTNNTTPNAPPKPESQRPTLNQDNPTIEQVEFEENPTGGLHDAFGKPIGGNEIVLCPTSGVCLDGKSQCRSVAITCPGIKGEKVVKACLPPCTNRKGSTSCPGTCIILQTQESKVGLASTANYGGNLFSGLCYPKQGNKKLGCPANPKT</sequence>
<dbReference type="InterPro" id="IPR056186">
    <property type="entry name" value="PDZ_CPAF-rel"/>
</dbReference>
<dbReference type="PANTHER" id="PTHR37049:SF5">
    <property type="entry name" value="TAIL SPECIFIC PROTEASE DOMAIN-CONTAINING PROTEIN"/>
    <property type="match status" value="1"/>
</dbReference>
<dbReference type="InterPro" id="IPR029045">
    <property type="entry name" value="ClpP/crotonase-like_dom_sf"/>
</dbReference>
<proteinExistence type="predicted"/>
<dbReference type="Gene3D" id="3.90.226.10">
    <property type="entry name" value="2-enoyl-CoA Hydratase, Chain A, domain 1"/>
    <property type="match status" value="1"/>
</dbReference>
<feature type="compositionally biased region" description="Low complexity" evidence="1">
    <location>
        <begin position="704"/>
        <end position="713"/>
    </location>
</feature>
<feature type="chain" id="PRO_5025483666" evidence="2">
    <location>
        <begin position="19"/>
        <end position="855"/>
    </location>
</feature>
<dbReference type="Pfam" id="PF23658">
    <property type="entry name" value="PDZ_CPAF_rel"/>
    <property type="match status" value="1"/>
</dbReference>
<dbReference type="InterPro" id="IPR005151">
    <property type="entry name" value="Tail-specific_protease"/>
</dbReference>
<evidence type="ECO:0000259" key="4">
    <source>
        <dbReference type="Pfam" id="PF23658"/>
    </source>
</evidence>
<dbReference type="Proteomes" id="UP000799757">
    <property type="component" value="Unassembled WGS sequence"/>
</dbReference>
<dbReference type="PANTHER" id="PTHR37049">
    <property type="entry name" value="PEPTIDASE S41 FAMILY PROTEIN"/>
    <property type="match status" value="1"/>
</dbReference>
<keyword evidence="2" id="KW-0732">Signal</keyword>
<gene>
    <name evidence="5" type="ORF">K505DRAFT_301442</name>
</gene>
<dbReference type="GO" id="GO:0008236">
    <property type="term" value="F:serine-type peptidase activity"/>
    <property type="evidence" value="ECO:0007669"/>
    <property type="project" value="InterPro"/>
</dbReference>
<keyword evidence="6" id="KW-1185">Reference proteome</keyword>
<evidence type="ECO:0000313" key="6">
    <source>
        <dbReference type="Proteomes" id="UP000799757"/>
    </source>
</evidence>
<dbReference type="OrthoDB" id="27214at2759"/>
<name>A0A6A6XJR6_9PLEO</name>
<evidence type="ECO:0000259" key="3">
    <source>
        <dbReference type="Pfam" id="PF03572"/>
    </source>
</evidence>
<dbReference type="AlphaFoldDB" id="A0A6A6XJR6"/>
<dbReference type="GO" id="GO:0006508">
    <property type="term" value="P:proteolysis"/>
    <property type="evidence" value="ECO:0007669"/>
    <property type="project" value="InterPro"/>
</dbReference>
<dbReference type="Pfam" id="PF03572">
    <property type="entry name" value="Peptidase_S41"/>
    <property type="match status" value="1"/>
</dbReference>
<dbReference type="EMBL" id="MU001847">
    <property type="protein sequence ID" value="KAF2795817.1"/>
    <property type="molecule type" value="Genomic_DNA"/>
</dbReference>
<evidence type="ECO:0000256" key="1">
    <source>
        <dbReference type="SAM" id="MobiDB-lite"/>
    </source>
</evidence>
<feature type="region of interest" description="Disordered" evidence="1">
    <location>
        <begin position="704"/>
        <end position="728"/>
    </location>
</feature>
<evidence type="ECO:0000313" key="5">
    <source>
        <dbReference type="EMBL" id="KAF2795817.1"/>
    </source>
</evidence>
<feature type="signal peptide" evidence="2">
    <location>
        <begin position="1"/>
        <end position="18"/>
    </location>
</feature>
<dbReference type="InterPro" id="IPR052766">
    <property type="entry name" value="S41A_metabolite_peptidase"/>
</dbReference>
<organism evidence="5 6">
    <name type="scientific">Melanomma pulvis-pyrius CBS 109.77</name>
    <dbReference type="NCBI Taxonomy" id="1314802"/>
    <lineage>
        <taxon>Eukaryota</taxon>
        <taxon>Fungi</taxon>
        <taxon>Dikarya</taxon>
        <taxon>Ascomycota</taxon>
        <taxon>Pezizomycotina</taxon>
        <taxon>Dothideomycetes</taxon>
        <taxon>Pleosporomycetidae</taxon>
        <taxon>Pleosporales</taxon>
        <taxon>Melanommataceae</taxon>
        <taxon>Melanomma</taxon>
    </lineage>
</organism>
<evidence type="ECO:0000256" key="2">
    <source>
        <dbReference type="SAM" id="SignalP"/>
    </source>
</evidence>
<feature type="domain" description="CPAF-like PDZ" evidence="4">
    <location>
        <begin position="163"/>
        <end position="280"/>
    </location>
</feature>
<feature type="domain" description="Tail specific protease" evidence="3">
    <location>
        <begin position="367"/>
        <end position="581"/>
    </location>
</feature>